<dbReference type="RefSeq" id="WP_035754819.1">
    <property type="nucleotide sequence ID" value="NZ_JRNH01000008.1"/>
</dbReference>
<accession>A0A095ZR92</accession>
<name>A0A095ZR92_9MICC</name>
<dbReference type="InterPro" id="IPR023393">
    <property type="entry name" value="START-like_dom_sf"/>
</dbReference>
<dbReference type="Proteomes" id="UP000053528">
    <property type="component" value="Unassembled WGS sequence"/>
</dbReference>
<organism evidence="2 3">
    <name type="scientific">Pseudoglutamicibacter albus DNF00011</name>
    <dbReference type="NCBI Taxonomy" id="1401063"/>
    <lineage>
        <taxon>Bacteria</taxon>
        <taxon>Bacillati</taxon>
        <taxon>Actinomycetota</taxon>
        <taxon>Actinomycetes</taxon>
        <taxon>Micrococcales</taxon>
        <taxon>Micrococcaceae</taxon>
        <taxon>Pseudoglutamicibacter</taxon>
    </lineage>
</organism>
<feature type="region of interest" description="Disordered" evidence="1">
    <location>
        <begin position="1"/>
        <end position="22"/>
    </location>
</feature>
<dbReference type="SUPFAM" id="SSF55961">
    <property type="entry name" value="Bet v1-like"/>
    <property type="match status" value="1"/>
</dbReference>
<dbReference type="Gene3D" id="3.30.530.20">
    <property type="match status" value="1"/>
</dbReference>
<proteinExistence type="predicted"/>
<evidence type="ECO:0008006" key="4">
    <source>
        <dbReference type="Google" id="ProtNLM"/>
    </source>
</evidence>
<evidence type="ECO:0000313" key="2">
    <source>
        <dbReference type="EMBL" id="KGF21072.1"/>
    </source>
</evidence>
<comment type="caution">
    <text evidence="2">The sequence shown here is derived from an EMBL/GenBank/DDBJ whole genome shotgun (WGS) entry which is preliminary data.</text>
</comment>
<evidence type="ECO:0000256" key="1">
    <source>
        <dbReference type="SAM" id="MobiDB-lite"/>
    </source>
</evidence>
<dbReference type="AlphaFoldDB" id="A0A095ZR92"/>
<dbReference type="EMBL" id="JRNH01000008">
    <property type="protein sequence ID" value="KGF21072.1"/>
    <property type="molecule type" value="Genomic_DNA"/>
</dbReference>
<evidence type="ECO:0000313" key="3">
    <source>
        <dbReference type="Proteomes" id="UP000053528"/>
    </source>
</evidence>
<reference evidence="2 3" key="1">
    <citation type="submission" date="2014-07" db="EMBL/GenBank/DDBJ databases">
        <authorList>
            <person name="McCorrison J."/>
            <person name="Sanka R."/>
            <person name="Torralba M."/>
            <person name="Gillis M."/>
            <person name="Haft D.H."/>
            <person name="Methe B."/>
            <person name="Sutton G."/>
            <person name="Nelson K.E."/>
        </authorList>
    </citation>
    <scope>NUCLEOTIDE SEQUENCE [LARGE SCALE GENOMIC DNA]</scope>
    <source>
        <strain evidence="2 3">DNF00011</strain>
    </source>
</reference>
<protein>
    <recommendedName>
        <fullName evidence="4">SRPBCC domain-containing protein</fullName>
    </recommendedName>
</protein>
<sequence length="162" mass="18592">MTDMPLFSHAPQDKPETDAQQPNTLVRVEAIVPVDILNACEGLVDYTDLWWPRNQRLSTDPEAQLVWDENSLFEIDEQGNVYLWGHNHGSEPPLKISILLENEAFPQHIATFTFTPHGAQSTRVDIRAEAPRPNHRITSSIWRDVLQSYSTFMGNRERAQRT</sequence>
<gene>
    <name evidence="2" type="ORF">HMPREF2128_02735</name>
</gene>